<dbReference type="Gene3D" id="3.90.1300.10">
    <property type="entry name" value="Amidase signature (AS) domain"/>
    <property type="match status" value="1"/>
</dbReference>
<dbReference type="InterPro" id="IPR036928">
    <property type="entry name" value="AS_sf"/>
</dbReference>
<name>A0ABR2XBW0_9PEZI</name>
<reference evidence="2 3" key="1">
    <citation type="submission" date="2024-02" db="EMBL/GenBank/DDBJ databases">
        <title>First draft genome assembly of two strains of Seiridium cardinale.</title>
        <authorList>
            <person name="Emiliani G."/>
            <person name="Scali E."/>
        </authorList>
    </citation>
    <scope>NUCLEOTIDE SEQUENCE [LARGE SCALE GENOMIC DNA]</scope>
    <source>
        <strain evidence="2 3">BM-138-000479</strain>
    </source>
</reference>
<sequence length="563" mass="61708">MPMCRGVDIEEATIEHLQRWLTNGKFSAHDLADCYLARIKKLNARLRYYLPPCDLDYLLLTDNNDSAVIEVNPDALDIAKERDTERATGRIRGPLHGIPFLVKDNIATKDKMETTAGSRMLIGAEVPADAHVVHLLREKGAVLLGHANMSEWASMRATYYAEGYSSRGGQSRNPYNLAEHAGGSSSGSAIAVAANMCAFSIGTETDSSVIFPADRCGIVGIKPTPSLTSCEGVLPESHTFDTVGSFGRNVKDAAAALDGLSDGNVSSAPYVASKDALEGARFGVPWLRIWEKAASTEDSEVQHRGLENIISRIRDAGAEIHSVNLPSIEEIVPKDGHWDWYCTFSIKWNRSSLTRARDYPSSIGHPERSEYTVVKVDFYNDLKRHLSKLVTNPNNIRSLEDVIAYNIKYTEYEGGIPRTHQAWPTGQDSFDRSMESKGVEDDVYHSALDYIRQKTREEGFIQALLVDGIELDGLLVPVQADGGVAVQTAAQAGYPMITIPVGIDTNGVPFGLAVVHRAFREDKLIRFGSAIEDLVGGRPRPVFLNPDADGYLYIGPDPNKTAN</sequence>
<evidence type="ECO:0000313" key="2">
    <source>
        <dbReference type="EMBL" id="KAK9771201.1"/>
    </source>
</evidence>
<dbReference type="Proteomes" id="UP001465668">
    <property type="component" value="Unassembled WGS sequence"/>
</dbReference>
<dbReference type="PANTHER" id="PTHR42678:SF37">
    <property type="entry name" value="AMIDASE C869.01-RELATED"/>
    <property type="match status" value="1"/>
</dbReference>
<accession>A0ABR2XBW0</accession>
<evidence type="ECO:0000259" key="1">
    <source>
        <dbReference type="Pfam" id="PF01425"/>
    </source>
</evidence>
<dbReference type="PANTHER" id="PTHR42678">
    <property type="entry name" value="AMIDASE"/>
    <property type="match status" value="1"/>
</dbReference>
<gene>
    <name evidence="2" type="ORF">SCAR479_12066</name>
</gene>
<dbReference type="InterPro" id="IPR023631">
    <property type="entry name" value="Amidase_dom"/>
</dbReference>
<feature type="domain" description="Amidase" evidence="1">
    <location>
        <begin position="65"/>
        <end position="333"/>
    </location>
</feature>
<dbReference type="SUPFAM" id="SSF75304">
    <property type="entry name" value="Amidase signature (AS) enzymes"/>
    <property type="match status" value="1"/>
</dbReference>
<dbReference type="EMBL" id="JARVKM010000078">
    <property type="protein sequence ID" value="KAK9771201.1"/>
    <property type="molecule type" value="Genomic_DNA"/>
</dbReference>
<protein>
    <submittedName>
        <fullName evidence="2">Amidase domain-containing protein</fullName>
    </submittedName>
</protein>
<dbReference type="Pfam" id="PF01425">
    <property type="entry name" value="Amidase"/>
    <property type="match status" value="1"/>
</dbReference>
<comment type="caution">
    <text evidence="2">The sequence shown here is derived from an EMBL/GenBank/DDBJ whole genome shotgun (WGS) entry which is preliminary data.</text>
</comment>
<proteinExistence type="predicted"/>
<organism evidence="2 3">
    <name type="scientific">Seiridium cardinale</name>
    <dbReference type="NCBI Taxonomy" id="138064"/>
    <lineage>
        <taxon>Eukaryota</taxon>
        <taxon>Fungi</taxon>
        <taxon>Dikarya</taxon>
        <taxon>Ascomycota</taxon>
        <taxon>Pezizomycotina</taxon>
        <taxon>Sordariomycetes</taxon>
        <taxon>Xylariomycetidae</taxon>
        <taxon>Amphisphaeriales</taxon>
        <taxon>Sporocadaceae</taxon>
        <taxon>Seiridium</taxon>
    </lineage>
</organism>
<evidence type="ECO:0000313" key="3">
    <source>
        <dbReference type="Proteomes" id="UP001465668"/>
    </source>
</evidence>
<keyword evidence="3" id="KW-1185">Reference proteome</keyword>